<dbReference type="SUPFAM" id="SSF117892">
    <property type="entry name" value="Band 7/SPFH domain"/>
    <property type="match status" value="1"/>
</dbReference>
<proteinExistence type="evidence at transcript level"/>
<accession>A0A5J6DV88</accession>
<sequence length="308" mass="35044">MLGEENTEKAKIGCGICCGITFIILLAVCWDTVEPTQYGLLCNSISKKCDQEDVYESGRHIVGPFNYFISFPGSLQTIQFSRNSNNPPLQTRTAEGLSLSLSLSFQFKLIKKEIPQLYSMNNLQYEQTFIRIARDTILQAAGKYEAPSYWEERVKIGREMRSQLNQELSKAHAHCVYLQILRIDLPATYEDSIVTTQVMVQNKKMKQFEQEAQIVLQEIDVLRSETEKQIKTINATAQAEAYNILQSAQAYASQQIIDAEADAYKDVKDQTELNDTQLNEYIYYSSLVEKKNTKLLVGISDVIADTRN</sequence>
<dbReference type="InterPro" id="IPR036013">
    <property type="entry name" value="Band_7/SPFH_dom_sf"/>
</dbReference>
<protein>
    <submittedName>
        <fullName evidence="3">SPFH</fullName>
    </submittedName>
</protein>
<feature type="domain" description="Band 7" evidence="2">
    <location>
        <begin position="32"/>
        <end position="213"/>
    </location>
</feature>
<evidence type="ECO:0000313" key="3">
    <source>
        <dbReference type="EMBL" id="QES95451.1"/>
    </source>
</evidence>
<name>A0A5J6DV88_9CILI</name>
<keyword evidence="1" id="KW-0812">Transmembrane</keyword>
<keyword evidence="1" id="KW-0472">Membrane</keyword>
<dbReference type="PANTHER" id="PTHR42911">
    <property type="entry name" value="MODULATOR OF FTSH PROTEASE HFLC"/>
    <property type="match status" value="1"/>
</dbReference>
<dbReference type="Pfam" id="PF01145">
    <property type="entry name" value="Band_7"/>
    <property type="match status" value="1"/>
</dbReference>
<organism evidence="3">
    <name type="scientific">Philasterides dicentrarchi</name>
    <dbReference type="NCBI Taxonomy" id="282688"/>
    <lineage>
        <taxon>Eukaryota</taxon>
        <taxon>Sar</taxon>
        <taxon>Alveolata</taxon>
        <taxon>Ciliophora</taxon>
        <taxon>Intramacronucleata</taxon>
        <taxon>Oligohymenophorea</taxon>
        <taxon>Scuticociliatia</taxon>
        <taxon>Philasterida</taxon>
        <taxon>Philasteridae</taxon>
        <taxon>Philasterides</taxon>
    </lineage>
</organism>
<dbReference type="EMBL" id="MK601900">
    <property type="protein sequence ID" value="QES95451.1"/>
    <property type="molecule type" value="mRNA"/>
</dbReference>
<dbReference type="AlphaFoldDB" id="A0A5J6DV88"/>
<dbReference type="InterPro" id="IPR001107">
    <property type="entry name" value="Band_7"/>
</dbReference>
<dbReference type="Gene3D" id="3.30.479.30">
    <property type="entry name" value="Band 7 domain"/>
    <property type="match status" value="1"/>
</dbReference>
<evidence type="ECO:0000259" key="2">
    <source>
        <dbReference type="Pfam" id="PF01145"/>
    </source>
</evidence>
<evidence type="ECO:0000256" key="1">
    <source>
        <dbReference type="SAM" id="Phobius"/>
    </source>
</evidence>
<reference evidence="3" key="1">
    <citation type="submission" date="2019-03" db="EMBL/GenBank/DDBJ databases">
        <authorList>
            <person name="Folgueira I."/>
            <person name="Lamas J."/>
            <person name="Leiro J."/>
        </authorList>
    </citation>
    <scope>NUCLEOTIDE SEQUENCE</scope>
    <source>
        <strain evidence="3">I1</strain>
    </source>
</reference>
<feature type="transmembrane region" description="Helical" evidence="1">
    <location>
        <begin position="12"/>
        <end position="33"/>
    </location>
</feature>
<keyword evidence="1" id="KW-1133">Transmembrane helix</keyword>
<dbReference type="PANTHER" id="PTHR42911:SF2">
    <property type="entry name" value="PROHIBITIN FAMILY PROTEIN"/>
    <property type="match status" value="1"/>
</dbReference>